<keyword evidence="3" id="KW-1185">Reference proteome</keyword>
<proteinExistence type="predicted"/>
<dbReference type="InterPro" id="IPR005302">
    <property type="entry name" value="MoCF_Sase_C"/>
</dbReference>
<evidence type="ECO:0000313" key="2">
    <source>
        <dbReference type="EMBL" id="CAD72116.1"/>
    </source>
</evidence>
<dbReference type="Proteomes" id="UP000001025">
    <property type="component" value="Chromosome"/>
</dbReference>
<dbReference type="HOGENOM" id="CLU_082566_1_1_0"/>
<dbReference type="PROSITE" id="PS51340">
    <property type="entry name" value="MOSC"/>
    <property type="match status" value="1"/>
</dbReference>
<evidence type="ECO:0000259" key="1">
    <source>
        <dbReference type="PROSITE" id="PS51340"/>
    </source>
</evidence>
<dbReference type="PATRIC" id="fig|243090.15.peg.691"/>
<dbReference type="PANTHER" id="PTHR30212:SF2">
    <property type="entry name" value="PROTEIN YIIM"/>
    <property type="match status" value="1"/>
</dbReference>
<dbReference type="AlphaFoldDB" id="Q7UX92"/>
<dbReference type="PANTHER" id="PTHR30212">
    <property type="entry name" value="PROTEIN YIIM"/>
    <property type="match status" value="1"/>
</dbReference>
<gene>
    <name evidence="2" type="ordered locus">RB1481</name>
</gene>
<accession>Q7UX92</accession>
<protein>
    <recommendedName>
        <fullName evidence="1">MOSC domain-containing protein</fullName>
    </recommendedName>
</protein>
<dbReference type="GO" id="GO:0016491">
    <property type="term" value="F:oxidoreductase activity"/>
    <property type="evidence" value="ECO:0000318"/>
    <property type="project" value="GO_Central"/>
</dbReference>
<dbReference type="KEGG" id="rba:RB1481"/>
<dbReference type="GO" id="GO:0030151">
    <property type="term" value="F:molybdenum ion binding"/>
    <property type="evidence" value="ECO:0007669"/>
    <property type="project" value="InterPro"/>
</dbReference>
<dbReference type="Pfam" id="PF03473">
    <property type="entry name" value="MOSC"/>
    <property type="match status" value="1"/>
</dbReference>
<feature type="domain" description="MOSC" evidence="1">
    <location>
        <begin position="63"/>
        <end position="203"/>
    </location>
</feature>
<dbReference type="STRING" id="243090.RB1481"/>
<dbReference type="EMBL" id="BX294135">
    <property type="protein sequence ID" value="CAD72116.1"/>
    <property type="molecule type" value="Genomic_DNA"/>
</dbReference>
<organism evidence="2 3">
    <name type="scientific">Rhodopirellula baltica (strain DSM 10527 / NCIMB 13988 / SH1)</name>
    <dbReference type="NCBI Taxonomy" id="243090"/>
    <lineage>
        <taxon>Bacteria</taxon>
        <taxon>Pseudomonadati</taxon>
        <taxon>Planctomycetota</taxon>
        <taxon>Planctomycetia</taxon>
        <taxon>Pirellulales</taxon>
        <taxon>Pirellulaceae</taxon>
        <taxon>Rhodopirellula</taxon>
    </lineage>
</organism>
<dbReference type="InParanoid" id="Q7UX92"/>
<dbReference type="OrthoDB" id="9786134at2"/>
<dbReference type="Gene3D" id="2.40.33.20">
    <property type="entry name" value="PK beta-barrel domain-like"/>
    <property type="match status" value="1"/>
</dbReference>
<sequence length="255" mass="28056">MGEGHHVQGGLPDRLPTMIVAVCKRGLAMSDSLRIVSVQIGACRTFLKDGDPDRPWNSAIEKSVVSGPVPVAELGLEGDEQADKVHHGGVDKAVLGYCESHYSFWKDEFSEINWGSGAFGENLTLAGLLESEVCIGDVFECQSANADGLRLQVSQPREPCWKLSQRWGLPKLAVRVQATRRTGWYMRVLHSGKVQAGQTLKLIQRPHPEFTVDVANNILFAKPRDAMADLRLAGCQSLSEAWKETLIRRSAKHVS</sequence>
<name>Q7UX92_RHOBA</name>
<dbReference type="GO" id="GO:0030170">
    <property type="term" value="F:pyridoxal phosphate binding"/>
    <property type="evidence" value="ECO:0007669"/>
    <property type="project" value="InterPro"/>
</dbReference>
<dbReference type="eggNOG" id="COG2258">
    <property type="taxonomic scope" value="Bacteria"/>
</dbReference>
<dbReference type="InterPro" id="IPR052353">
    <property type="entry name" value="Benzoxazolinone_Detox_Enz"/>
</dbReference>
<evidence type="ECO:0000313" key="3">
    <source>
        <dbReference type="Proteomes" id="UP000001025"/>
    </source>
</evidence>
<dbReference type="GO" id="GO:0005829">
    <property type="term" value="C:cytosol"/>
    <property type="evidence" value="ECO:0000318"/>
    <property type="project" value="GO_Central"/>
</dbReference>
<dbReference type="InterPro" id="IPR011037">
    <property type="entry name" value="Pyrv_Knase-like_insert_dom_sf"/>
</dbReference>
<dbReference type="FunCoup" id="Q7UX92">
    <property type="interactions" value="53"/>
</dbReference>
<dbReference type="SUPFAM" id="SSF50800">
    <property type="entry name" value="PK beta-barrel domain-like"/>
    <property type="match status" value="1"/>
</dbReference>
<dbReference type="EnsemblBacteria" id="CAD72116">
    <property type="protein sequence ID" value="CAD72116"/>
    <property type="gene ID" value="RB1481"/>
</dbReference>
<reference evidence="2 3" key="1">
    <citation type="journal article" date="2003" name="Proc. Natl. Acad. Sci. U.S.A.">
        <title>Complete genome sequence of the marine planctomycete Pirellula sp. strain 1.</title>
        <authorList>
            <person name="Gloeckner F.O."/>
            <person name="Kube M."/>
            <person name="Bauer M."/>
            <person name="Teeling H."/>
            <person name="Lombardot T."/>
            <person name="Ludwig W."/>
            <person name="Gade D."/>
            <person name="Beck A."/>
            <person name="Borzym K."/>
            <person name="Heitmann K."/>
            <person name="Rabus R."/>
            <person name="Schlesner H."/>
            <person name="Amann R."/>
            <person name="Reinhardt R."/>
        </authorList>
    </citation>
    <scope>NUCLEOTIDE SEQUENCE [LARGE SCALE GENOMIC DNA]</scope>
    <source>
        <strain evidence="3">DSM 10527 / NCIMB 13988 / SH1</strain>
    </source>
</reference>